<proteinExistence type="predicted"/>
<comment type="caution">
    <text evidence="1">The sequence shown here is derived from an EMBL/GenBank/DDBJ whole genome shotgun (WGS) entry which is preliminary data.</text>
</comment>
<name>A0A3S5B449_9PLAT</name>
<dbReference type="Proteomes" id="UP000784294">
    <property type="component" value="Unassembled WGS sequence"/>
</dbReference>
<accession>A0A3S5B449</accession>
<keyword evidence="2" id="KW-1185">Reference proteome</keyword>
<organism evidence="1 2">
    <name type="scientific">Protopolystoma xenopodis</name>
    <dbReference type="NCBI Taxonomy" id="117903"/>
    <lineage>
        <taxon>Eukaryota</taxon>
        <taxon>Metazoa</taxon>
        <taxon>Spiralia</taxon>
        <taxon>Lophotrochozoa</taxon>
        <taxon>Platyhelminthes</taxon>
        <taxon>Monogenea</taxon>
        <taxon>Polyopisthocotylea</taxon>
        <taxon>Polystomatidea</taxon>
        <taxon>Polystomatidae</taxon>
        <taxon>Protopolystoma</taxon>
    </lineage>
</organism>
<dbReference type="AlphaFoldDB" id="A0A3S5B449"/>
<sequence>MTLEVWGSAPELTHLFAVHSTVRRLIAQVVEGQMDAKHDHLSAGLTSWPEALPHASGASLGPSSSFSQSPLATSAPLGHRFVGLTDHLQVHLELPPGDFNAYELDEASDLTISHLAHLHSINGLTSVWEEYDGSGDCEFVLGTTP</sequence>
<evidence type="ECO:0000313" key="2">
    <source>
        <dbReference type="Proteomes" id="UP000784294"/>
    </source>
</evidence>
<reference evidence="1" key="1">
    <citation type="submission" date="2018-11" db="EMBL/GenBank/DDBJ databases">
        <authorList>
            <consortium name="Pathogen Informatics"/>
        </authorList>
    </citation>
    <scope>NUCLEOTIDE SEQUENCE</scope>
</reference>
<gene>
    <name evidence="1" type="ORF">PXEA_LOCUS26468</name>
</gene>
<evidence type="ECO:0000313" key="1">
    <source>
        <dbReference type="EMBL" id="VEL33028.1"/>
    </source>
</evidence>
<dbReference type="EMBL" id="CAAALY010245049">
    <property type="protein sequence ID" value="VEL33028.1"/>
    <property type="molecule type" value="Genomic_DNA"/>
</dbReference>
<protein>
    <submittedName>
        <fullName evidence="1">Uncharacterized protein</fullName>
    </submittedName>
</protein>